<gene>
    <name evidence="3" type="ORF">MTP08_04995</name>
</gene>
<feature type="transmembrane region" description="Helical" evidence="2">
    <location>
        <begin position="52"/>
        <end position="70"/>
    </location>
</feature>
<keyword evidence="2" id="KW-1133">Transmembrane helix</keyword>
<keyword evidence="4" id="KW-1185">Reference proteome</keyword>
<organism evidence="3 4">
    <name type="scientific">Chryseobacterium oryzae</name>
    <dbReference type="NCBI Taxonomy" id="2929799"/>
    <lineage>
        <taxon>Bacteria</taxon>
        <taxon>Pseudomonadati</taxon>
        <taxon>Bacteroidota</taxon>
        <taxon>Flavobacteriia</taxon>
        <taxon>Flavobacteriales</taxon>
        <taxon>Weeksellaceae</taxon>
        <taxon>Chryseobacterium group</taxon>
        <taxon>Chryseobacterium</taxon>
    </lineage>
</organism>
<dbReference type="Proteomes" id="UP000831068">
    <property type="component" value="Chromosome"/>
</dbReference>
<dbReference type="Gene3D" id="1.25.10.10">
    <property type="entry name" value="Leucine-rich Repeat Variant"/>
    <property type="match status" value="1"/>
</dbReference>
<feature type="compositionally biased region" description="Basic and acidic residues" evidence="1">
    <location>
        <begin position="140"/>
        <end position="150"/>
    </location>
</feature>
<feature type="region of interest" description="Disordered" evidence="1">
    <location>
        <begin position="120"/>
        <end position="150"/>
    </location>
</feature>
<feature type="region of interest" description="Disordered" evidence="1">
    <location>
        <begin position="82"/>
        <end position="103"/>
    </location>
</feature>
<proteinExistence type="predicted"/>
<protein>
    <submittedName>
        <fullName evidence="3">HEAT repeat domain-containing protein</fullName>
    </submittedName>
</protein>
<name>A0ABY4BJP5_9FLAO</name>
<dbReference type="InterPro" id="IPR011989">
    <property type="entry name" value="ARM-like"/>
</dbReference>
<accession>A0ABY4BJP5</accession>
<reference evidence="3 4" key="1">
    <citation type="submission" date="2022-03" db="EMBL/GenBank/DDBJ databases">
        <title>Chryseobacterium sp. isolated from the Andong Sikhe.</title>
        <authorList>
            <person name="Won M."/>
            <person name="Kim S.-J."/>
            <person name="Kwon S.-W."/>
        </authorList>
    </citation>
    <scope>NUCLEOTIDE SEQUENCE [LARGE SCALE GENOMIC DNA]</scope>
    <source>
        <strain evidence="3 4">ADR-1</strain>
    </source>
</reference>
<keyword evidence="2" id="KW-0812">Transmembrane</keyword>
<evidence type="ECO:0000256" key="2">
    <source>
        <dbReference type="SAM" id="Phobius"/>
    </source>
</evidence>
<keyword evidence="2" id="KW-0472">Membrane</keyword>
<evidence type="ECO:0000313" key="4">
    <source>
        <dbReference type="Proteomes" id="UP000831068"/>
    </source>
</evidence>
<dbReference type="EMBL" id="CP094529">
    <property type="protein sequence ID" value="UOE39129.1"/>
    <property type="molecule type" value="Genomic_DNA"/>
</dbReference>
<dbReference type="RefSeq" id="WP_243577300.1">
    <property type="nucleotide sequence ID" value="NZ_CP094529.1"/>
</dbReference>
<evidence type="ECO:0000256" key="1">
    <source>
        <dbReference type="SAM" id="MobiDB-lite"/>
    </source>
</evidence>
<evidence type="ECO:0000313" key="3">
    <source>
        <dbReference type="EMBL" id="UOE39129.1"/>
    </source>
</evidence>
<sequence>MKDSLKKYIDEHRDEFDSMEVPEGSFDNIMAKLNPEKTIDETIKPLFPVKKWLAAASVVILISAGIFTFWNQKTEQTMLVKQSKTKENSNSENVNYNNLDIPEPRKIDLQEVKNENQKLAQNAQKPVDKIPNKPNSRTNSDSEKQSSDKEKALELMNNSFSASKRLEGIALIKNQEKYDNEIIDYLSEKALSDENTNVRLAAVEALEKHSKNSNIEKQMQNIFLQQDDPMVQRELIAILGQKKSSQHNASVDAKLKELTTNPTTLDFVKDEAYAVLLRY</sequence>